<dbReference type="EMBL" id="QLLO01000007">
    <property type="protein sequence ID" value="RAJ13209.1"/>
    <property type="molecule type" value="Genomic_DNA"/>
</dbReference>
<dbReference type="CDD" id="cd07177">
    <property type="entry name" value="terB_like"/>
    <property type="match status" value="1"/>
</dbReference>
<reference evidence="1 2" key="1">
    <citation type="submission" date="2018-06" db="EMBL/GenBank/DDBJ databases">
        <title>Genomic Encyclopedia of Archaeal and Bacterial Type Strains, Phase II (KMG-II): from individual species to whole genera.</title>
        <authorList>
            <person name="Goeker M."/>
        </authorList>
    </citation>
    <scope>NUCLEOTIDE SEQUENCE [LARGE SCALE GENOMIC DNA]</scope>
    <source>
        <strain evidence="1 2">DSM 24464</strain>
    </source>
</reference>
<dbReference type="Gene3D" id="1.10.3680.10">
    <property type="entry name" value="TerB-like"/>
    <property type="match status" value="2"/>
</dbReference>
<gene>
    <name evidence="1" type="ORF">LY08_02108</name>
</gene>
<dbReference type="Proteomes" id="UP000248703">
    <property type="component" value="Unassembled WGS sequence"/>
</dbReference>
<dbReference type="InterPro" id="IPR029024">
    <property type="entry name" value="TerB-like"/>
</dbReference>
<proteinExistence type="predicted"/>
<comment type="caution">
    <text evidence="1">The sequence shown here is derived from an EMBL/GenBank/DDBJ whole genome shotgun (WGS) entry which is preliminary data.</text>
</comment>
<dbReference type="AlphaFoldDB" id="A0A327R8S5"/>
<protein>
    <submittedName>
        <fullName evidence="1">Tellurite resistance protein TerB</fullName>
    </submittedName>
</protein>
<evidence type="ECO:0000313" key="2">
    <source>
        <dbReference type="Proteomes" id="UP000248703"/>
    </source>
</evidence>
<keyword evidence="2" id="KW-1185">Reference proteome</keyword>
<name>A0A327R8S5_9FLAO</name>
<evidence type="ECO:0000313" key="1">
    <source>
        <dbReference type="EMBL" id="RAJ13209.1"/>
    </source>
</evidence>
<organism evidence="1 2">
    <name type="scientific">Olleya aquimaris</name>
    <dbReference type="NCBI Taxonomy" id="639310"/>
    <lineage>
        <taxon>Bacteria</taxon>
        <taxon>Pseudomonadati</taxon>
        <taxon>Bacteroidota</taxon>
        <taxon>Flavobacteriia</taxon>
        <taxon>Flavobacteriales</taxon>
        <taxon>Flavobacteriaceae</taxon>
    </lineage>
</organism>
<dbReference type="OrthoDB" id="1494689at2"/>
<accession>A0A327R8S5</accession>
<sequence length="287" mass="32944">MNFAEHIQAGKELLEKKDKTSLQRALFEFIKADEMADEIEMAKPQTLYYLALINYWIGNIVLSYQLAKRAEKSIDIAIDKSSINFKDMRTNLGENQIIDLISNIKQQFPTLINSISIENVEFNPHEIDFTMLDQMNNFNDQNDSEESSSQDKLSNQLDNAEKLDSYVVNTLTENQKRGILFGLILLAQADGEVHNNETHFLNQTANLLDYDIYDSAFEHFQSLGADKLFETLTTLDSKQKDWFIFTAFGMINADFKTTTEENQIIRVIFENMGITSEMLDDSISRLG</sequence>
<dbReference type="RefSeq" id="WP_111660391.1">
    <property type="nucleotide sequence ID" value="NZ_QLLO01000007.1"/>
</dbReference>
<dbReference type="SUPFAM" id="SSF158682">
    <property type="entry name" value="TerB-like"/>
    <property type="match status" value="2"/>
</dbReference>